<gene>
    <name evidence="2" type="ORF">SDC9_185416</name>
</gene>
<name>A0A645HFT5_9ZZZZ</name>
<feature type="transmembrane region" description="Helical" evidence="1">
    <location>
        <begin position="6"/>
        <end position="23"/>
    </location>
</feature>
<organism evidence="2">
    <name type="scientific">bioreactor metagenome</name>
    <dbReference type="NCBI Taxonomy" id="1076179"/>
    <lineage>
        <taxon>unclassified sequences</taxon>
        <taxon>metagenomes</taxon>
        <taxon>ecological metagenomes</taxon>
    </lineage>
</organism>
<proteinExistence type="predicted"/>
<sequence>MLWLMLSGCILLYSGMFFLSGFFSGKNNWDSLKVTLALLAVGGALLMLSMASFMSILELAGFLTFFLSYLFLVPAVSYYKKYRVLMNRIWLSDEEQMEKERAWNASCAFFCLFVIGIIAGFLLLFQALAI</sequence>
<feature type="transmembrane region" description="Helical" evidence="1">
    <location>
        <begin position="107"/>
        <end position="129"/>
    </location>
</feature>
<keyword evidence="1" id="KW-0812">Transmembrane</keyword>
<protein>
    <submittedName>
        <fullName evidence="2">Uncharacterized protein</fullName>
    </submittedName>
</protein>
<keyword evidence="1" id="KW-0472">Membrane</keyword>
<feature type="transmembrane region" description="Helical" evidence="1">
    <location>
        <begin position="59"/>
        <end position="79"/>
    </location>
</feature>
<comment type="caution">
    <text evidence="2">The sequence shown here is derived from an EMBL/GenBank/DDBJ whole genome shotgun (WGS) entry which is preliminary data.</text>
</comment>
<accession>A0A645HFT5</accession>
<feature type="transmembrane region" description="Helical" evidence="1">
    <location>
        <begin position="35"/>
        <end position="53"/>
    </location>
</feature>
<dbReference type="EMBL" id="VSSQ01092806">
    <property type="protein sequence ID" value="MPN37895.1"/>
    <property type="molecule type" value="Genomic_DNA"/>
</dbReference>
<dbReference type="AlphaFoldDB" id="A0A645HFT5"/>
<evidence type="ECO:0000313" key="2">
    <source>
        <dbReference type="EMBL" id="MPN37895.1"/>
    </source>
</evidence>
<evidence type="ECO:0000256" key="1">
    <source>
        <dbReference type="SAM" id="Phobius"/>
    </source>
</evidence>
<keyword evidence="1" id="KW-1133">Transmembrane helix</keyword>
<reference evidence="2" key="1">
    <citation type="submission" date="2019-08" db="EMBL/GenBank/DDBJ databases">
        <authorList>
            <person name="Kucharzyk K."/>
            <person name="Murdoch R.W."/>
            <person name="Higgins S."/>
            <person name="Loffler F."/>
        </authorList>
    </citation>
    <scope>NUCLEOTIDE SEQUENCE</scope>
</reference>